<organism evidence="2 3">
    <name type="scientific">Candolleomyces eurysporus</name>
    <dbReference type="NCBI Taxonomy" id="2828524"/>
    <lineage>
        <taxon>Eukaryota</taxon>
        <taxon>Fungi</taxon>
        <taxon>Dikarya</taxon>
        <taxon>Basidiomycota</taxon>
        <taxon>Agaricomycotina</taxon>
        <taxon>Agaricomycetes</taxon>
        <taxon>Agaricomycetidae</taxon>
        <taxon>Agaricales</taxon>
        <taxon>Agaricineae</taxon>
        <taxon>Psathyrellaceae</taxon>
        <taxon>Candolleomyces</taxon>
    </lineage>
</organism>
<gene>
    <name evidence="2" type="ORF">H1R20_g576</name>
</gene>
<reference evidence="2" key="1">
    <citation type="submission" date="2022-06" db="EMBL/GenBank/DDBJ databases">
        <title>Genome Sequence of Candolleomyces eurysporus.</title>
        <authorList>
            <person name="Buettner E."/>
        </authorList>
    </citation>
    <scope>NUCLEOTIDE SEQUENCE</scope>
    <source>
        <strain evidence="2">VTCC 930004</strain>
    </source>
</reference>
<evidence type="ECO:0000256" key="1">
    <source>
        <dbReference type="SAM" id="MobiDB-lite"/>
    </source>
</evidence>
<keyword evidence="3" id="KW-1185">Reference proteome</keyword>
<feature type="non-terminal residue" evidence="2">
    <location>
        <position position="148"/>
    </location>
</feature>
<protein>
    <submittedName>
        <fullName evidence="2">Uncharacterized protein</fullName>
    </submittedName>
</protein>
<dbReference type="AlphaFoldDB" id="A0A9W8JMC9"/>
<dbReference type="EMBL" id="JANBPK010000046">
    <property type="protein sequence ID" value="KAJ2936523.1"/>
    <property type="molecule type" value="Genomic_DNA"/>
</dbReference>
<accession>A0A9W8JMC9</accession>
<sequence>MADNTLGLELNPEQPEQPANDTVVAQEPEPQSPKPREPKKPYVNPDRVNTGGPQRDKLSEEALAERMARAREQNEKIRQRRLDVEADKEAFRQTQEEEKAKQIQNRKVQEDINKAREQNARRKMDKLQTREWDSGKPKALGAISDDSD</sequence>
<dbReference type="Proteomes" id="UP001140091">
    <property type="component" value="Unassembled WGS sequence"/>
</dbReference>
<dbReference type="OrthoDB" id="2402960at2759"/>
<evidence type="ECO:0000313" key="3">
    <source>
        <dbReference type="Proteomes" id="UP001140091"/>
    </source>
</evidence>
<feature type="compositionally biased region" description="Basic and acidic residues" evidence="1">
    <location>
        <begin position="54"/>
        <end position="136"/>
    </location>
</feature>
<comment type="caution">
    <text evidence="2">The sequence shown here is derived from an EMBL/GenBank/DDBJ whole genome shotgun (WGS) entry which is preliminary data.</text>
</comment>
<feature type="region of interest" description="Disordered" evidence="1">
    <location>
        <begin position="1"/>
        <end position="148"/>
    </location>
</feature>
<evidence type="ECO:0000313" key="2">
    <source>
        <dbReference type="EMBL" id="KAJ2936523.1"/>
    </source>
</evidence>
<name>A0A9W8JMC9_9AGAR</name>
<proteinExistence type="predicted"/>